<dbReference type="VEuPathDB" id="FungiDB:GGTG_10687"/>
<feature type="compositionally biased region" description="Polar residues" evidence="7">
    <location>
        <begin position="45"/>
        <end position="55"/>
    </location>
</feature>
<feature type="domain" description="ABC transmembrane type-1" evidence="10">
    <location>
        <begin position="112"/>
        <end position="402"/>
    </location>
</feature>
<proteinExistence type="predicted"/>
<dbReference type="InterPro" id="IPR003593">
    <property type="entry name" value="AAA+_ATPase"/>
</dbReference>
<feature type="domain" description="ABC transmembrane type-1" evidence="10">
    <location>
        <begin position="868"/>
        <end position="1153"/>
    </location>
</feature>
<dbReference type="PANTHER" id="PTHR43394">
    <property type="entry name" value="ATP-DEPENDENT PERMEASE MDL1, MITOCHONDRIAL"/>
    <property type="match status" value="1"/>
</dbReference>
<keyword evidence="2 8" id="KW-0812">Transmembrane</keyword>
<evidence type="ECO:0000313" key="11">
    <source>
        <dbReference type="EMBL" id="EJT71429.1"/>
    </source>
</evidence>
<feature type="compositionally biased region" description="Polar residues" evidence="7">
    <location>
        <begin position="1458"/>
        <end position="1468"/>
    </location>
</feature>
<dbReference type="PROSITE" id="PS50929">
    <property type="entry name" value="ABC_TM1F"/>
    <property type="match status" value="2"/>
</dbReference>
<dbReference type="SMART" id="SM00382">
    <property type="entry name" value="AAA"/>
    <property type="match status" value="2"/>
</dbReference>
<feature type="domain" description="ABC transporter" evidence="9">
    <location>
        <begin position="434"/>
        <end position="673"/>
    </location>
</feature>
<evidence type="ECO:0000256" key="5">
    <source>
        <dbReference type="ARBA" id="ARBA00022989"/>
    </source>
</evidence>
<reference evidence="13" key="1">
    <citation type="submission" date="2010-07" db="EMBL/GenBank/DDBJ databases">
        <title>The genome sequence of Gaeumannomyces graminis var. tritici strain R3-111a-1.</title>
        <authorList>
            <consortium name="The Broad Institute Genome Sequencing Platform"/>
            <person name="Ma L.-J."/>
            <person name="Dead R."/>
            <person name="Young S."/>
            <person name="Zeng Q."/>
            <person name="Koehrsen M."/>
            <person name="Alvarado L."/>
            <person name="Berlin A."/>
            <person name="Chapman S.B."/>
            <person name="Chen Z."/>
            <person name="Freedman E."/>
            <person name="Gellesch M."/>
            <person name="Goldberg J."/>
            <person name="Griggs A."/>
            <person name="Gujja S."/>
            <person name="Heilman E.R."/>
            <person name="Heiman D."/>
            <person name="Hepburn T."/>
            <person name="Howarth C."/>
            <person name="Jen D."/>
            <person name="Larson L."/>
            <person name="Mehta T."/>
            <person name="Neiman D."/>
            <person name="Pearson M."/>
            <person name="Roberts A."/>
            <person name="Saif S."/>
            <person name="Shea T."/>
            <person name="Shenoy N."/>
            <person name="Sisk P."/>
            <person name="Stolte C."/>
            <person name="Sykes S."/>
            <person name="Walk T."/>
            <person name="White J."/>
            <person name="Yandava C."/>
            <person name="Haas B."/>
            <person name="Nusbaum C."/>
            <person name="Birren B."/>
        </authorList>
    </citation>
    <scope>NUCLEOTIDE SEQUENCE [LARGE SCALE GENOMIC DNA]</scope>
    <source>
        <strain evidence="13">R3-111a-1</strain>
    </source>
</reference>
<dbReference type="STRING" id="644352.J3PB13"/>
<dbReference type="Pfam" id="PF00664">
    <property type="entry name" value="ABC_membrane"/>
    <property type="match status" value="2"/>
</dbReference>
<dbReference type="PROSITE" id="PS00211">
    <property type="entry name" value="ABC_TRANSPORTER_1"/>
    <property type="match status" value="1"/>
</dbReference>
<dbReference type="EMBL" id="GL385400">
    <property type="protein sequence ID" value="EJT71429.1"/>
    <property type="molecule type" value="Genomic_DNA"/>
</dbReference>
<dbReference type="InterPro" id="IPR039421">
    <property type="entry name" value="Type_1_exporter"/>
</dbReference>
<feature type="transmembrane region" description="Helical" evidence="8">
    <location>
        <begin position="106"/>
        <end position="134"/>
    </location>
</feature>
<dbReference type="InterPro" id="IPR036640">
    <property type="entry name" value="ABC1_TM_sf"/>
</dbReference>
<evidence type="ECO:0000256" key="1">
    <source>
        <dbReference type="ARBA" id="ARBA00004141"/>
    </source>
</evidence>
<evidence type="ECO:0000256" key="8">
    <source>
        <dbReference type="SAM" id="Phobius"/>
    </source>
</evidence>
<evidence type="ECO:0000313" key="13">
    <source>
        <dbReference type="Proteomes" id="UP000006039"/>
    </source>
</evidence>
<evidence type="ECO:0000259" key="9">
    <source>
        <dbReference type="PROSITE" id="PS50893"/>
    </source>
</evidence>
<dbReference type="InterPro" id="IPR017871">
    <property type="entry name" value="ABC_transporter-like_CS"/>
</dbReference>
<dbReference type="FunCoup" id="J3PB13">
    <property type="interactions" value="737"/>
</dbReference>
<dbReference type="Gene3D" id="3.40.50.300">
    <property type="entry name" value="P-loop containing nucleotide triphosphate hydrolases"/>
    <property type="match status" value="3"/>
</dbReference>
<keyword evidence="6 8" id="KW-0472">Membrane</keyword>
<comment type="subcellular location">
    <subcellularLocation>
        <location evidence="1">Membrane</location>
        <topology evidence="1">Multi-pass membrane protein</topology>
    </subcellularLocation>
</comment>
<dbReference type="GO" id="GO:0005743">
    <property type="term" value="C:mitochondrial inner membrane"/>
    <property type="evidence" value="ECO:0007669"/>
    <property type="project" value="TreeGrafter"/>
</dbReference>
<dbReference type="InterPro" id="IPR027417">
    <property type="entry name" value="P-loop_NTPase"/>
</dbReference>
<feature type="domain" description="ABC transporter" evidence="9">
    <location>
        <begin position="1187"/>
        <end position="1525"/>
    </location>
</feature>
<dbReference type="FunFam" id="3.40.50.300:FF:001471">
    <property type="entry name" value="P-loop containing nucleoside triphosphate hydrolase protein"/>
    <property type="match status" value="1"/>
</dbReference>
<reference evidence="11" key="2">
    <citation type="submission" date="2010-07" db="EMBL/GenBank/DDBJ databases">
        <authorList>
            <consortium name="The Broad Institute Genome Sequencing Platform"/>
            <consortium name="Broad Institute Genome Sequencing Center for Infectious Disease"/>
            <person name="Ma L.-J."/>
            <person name="Dead R."/>
            <person name="Young S."/>
            <person name="Zeng Q."/>
            <person name="Koehrsen M."/>
            <person name="Alvarado L."/>
            <person name="Berlin A."/>
            <person name="Chapman S.B."/>
            <person name="Chen Z."/>
            <person name="Freedman E."/>
            <person name="Gellesch M."/>
            <person name="Goldberg J."/>
            <person name="Griggs A."/>
            <person name="Gujja S."/>
            <person name="Heilman E.R."/>
            <person name="Heiman D."/>
            <person name="Hepburn T."/>
            <person name="Howarth C."/>
            <person name="Jen D."/>
            <person name="Larson L."/>
            <person name="Mehta T."/>
            <person name="Neiman D."/>
            <person name="Pearson M."/>
            <person name="Roberts A."/>
            <person name="Saif S."/>
            <person name="Shea T."/>
            <person name="Shenoy N."/>
            <person name="Sisk P."/>
            <person name="Stolte C."/>
            <person name="Sykes S."/>
            <person name="Walk T."/>
            <person name="White J."/>
            <person name="Yandava C."/>
            <person name="Haas B."/>
            <person name="Nusbaum C."/>
            <person name="Birren B."/>
        </authorList>
    </citation>
    <scope>NUCLEOTIDE SEQUENCE</scope>
    <source>
        <strain evidence="11">R3-111a-1</strain>
    </source>
</reference>
<dbReference type="SUPFAM" id="SSF52540">
    <property type="entry name" value="P-loop containing nucleoside triphosphate hydrolases"/>
    <property type="match status" value="3"/>
</dbReference>
<evidence type="ECO:0000256" key="3">
    <source>
        <dbReference type="ARBA" id="ARBA00022741"/>
    </source>
</evidence>
<reference evidence="12" key="5">
    <citation type="submission" date="2018-04" db="UniProtKB">
        <authorList>
            <consortium name="EnsemblFungi"/>
        </authorList>
    </citation>
    <scope>IDENTIFICATION</scope>
    <source>
        <strain evidence="12">R3-111a-1</strain>
    </source>
</reference>
<feature type="transmembrane region" description="Helical" evidence="8">
    <location>
        <begin position="154"/>
        <end position="176"/>
    </location>
</feature>
<evidence type="ECO:0000256" key="7">
    <source>
        <dbReference type="SAM" id="MobiDB-lite"/>
    </source>
</evidence>
<keyword evidence="3" id="KW-0547">Nucleotide-binding</keyword>
<feature type="transmembrane region" description="Helical" evidence="8">
    <location>
        <begin position="980"/>
        <end position="1003"/>
    </location>
</feature>
<dbReference type="GO" id="GO:0016887">
    <property type="term" value="F:ATP hydrolysis activity"/>
    <property type="evidence" value="ECO:0007669"/>
    <property type="project" value="InterPro"/>
</dbReference>
<feature type="transmembrane region" description="Helical" evidence="8">
    <location>
        <begin position="864"/>
        <end position="887"/>
    </location>
</feature>
<dbReference type="GO" id="GO:0005524">
    <property type="term" value="F:ATP binding"/>
    <property type="evidence" value="ECO:0007669"/>
    <property type="project" value="UniProtKB-KW"/>
</dbReference>
<dbReference type="InterPro" id="IPR011527">
    <property type="entry name" value="ABC1_TM_dom"/>
</dbReference>
<reference evidence="11" key="3">
    <citation type="submission" date="2010-09" db="EMBL/GenBank/DDBJ databases">
        <title>Annotation of Gaeumannomyces graminis var. tritici R3-111a-1.</title>
        <authorList>
            <consortium name="The Broad Institute Genome Sequencing Platform"/>
            <person name="Ma L.-J."/>
            <person name="Dead R."/>
            <person name="Young S.K."/>
            <person name="Zeng Q."/>
            <person name="Gargeya S."/>
            <person name="Fitzgerald M."/>
            <person name="Haas B."/>
            <person name="Abouelleil A."/>
            <person name="Alvarado L."/>
            <person name="Arachchi H.M."/>
            <person name="Berlin A."/>
            <person name="Brown A."/>
            <person name="Chapman S.B."/>
            <person name="Chen Z."/>
            <person name="Dunbar C."/>
            <person name="Freedman E."/>
            <person name="Gearin G."/>
            <person name="Gellesch M."/>
            <person name="Goldberg J."/>
            <person name="Griggs A."/>
            <person name="Gujja S."/>
            <person name="Heiman D."/>
            <person name="Howarth C."/>
            <person name="Larson L."/>
            <person name="Lui A."/>
            <person name="MacDonald P.J.P."/>
            <person name="Mehta T."/>
            <person name="Montmayeur A."/>
            <person name="Murphy C."/>
            <person name="Neiman D."/>
            <person name="Pearson M."/>
            <person name="Priest M."/>
            <person name="Roberts A."/>
            <person name="Saif S."/>
            <person name="Shea T."/>
            <person name="Shenoy N."/>
            <person name="Sisk P."/>
            <person name="Stolte C."/>
            <person name="Sykes S."/>
            <person name="Yandava C."/>
            <person name="Wortman J."/>
            <person name="Nusbaum C."/>
            <person name="Birren B."/>
        </authorList>
    </citation>
    <scope>NUCLEOTIDE SEQUENCE</scope>
    <source>
        <strain evidence="11">R3-111a-1</strain>
    </source>
</reference>
<dbReference type="SUPFAM" id="SSF90123">
    <property type="entry name" value="ABC transporter transmembrane region"/>
    <property type="match status" value="2"/>
</dbReference>
<dbReference type="GeneID" id="20351145"/>
<dbReference type="eggNOG" id="KOG0055">
    <property type="taxonomic scope" value="Eukaryota"/>
</dbReference>
<accession>J3PB13</accession>
<protein>
    <submittedName>
        <fullName evidence="11">Lipid A export ATP-binding/permease msbA</fullName>
    </submittedName>
</protein>
<feature type="transmembrane region" description="Helical" evidence="8">
    <location>
        <begin position="345"/>
        <end position="364"/>
    </location>
</feature>
<keyword evidence="5 8" id="KW-1133">Transmembrane helix</keyword>
<feature type="transmembrane region" description="Helical" evidence="8">
    <location>
        <begin position="244"/>
        <end position="271"/>
    </location>
</feature>
<evidence type="ECO:0000313" key="12">
    <source>
        <dbReference type="EnsemblFungi" id="EJT71429"/>
    </source>
</evidence>
<feature type="region of interest" description="Disordered" evidence="7">
    <location>
        <begin position="1"/>
        <end position="60"/>
    </location>
</feature>
<organism evidence="11">
    <name type="scientific">Gaeumannomyces tritici (strain R3-111a-1)</name>
    <name type="common">Wheat and barley take-all root rot fungus</name>
    <name type="synonym">Gaeumannomyces graminis var. tritici</name>
    <dbReference type="NCBI Taxonomy" id="644352"/>
    <lineage>
        <taxon>Eukaryota</taxon>
        <taxon>Fungi</taxon>
        <taxon>Dikarya</taxon>
        <taxon>Ascomycota</taxon>
        <taxon>Pezizomycotina</taxon>
        <taxon>Sordariomycetes</taxon>
        <taxon>Sordariomycetidae</taxon>
        <taxon>Magnaporthales</taxon>
        <taxon>Magnaporthaceae</taxon>
        <taxon>Gaeumannomyces</taxon>
    </lineage>
</organism>
<dbReference type="EnsemblFungi" id="EJT71429">
    <property type="protein sequence ID" value="EJT71429"/>
    <property type="gene ID" value="GGTG_10687"/>
</dbReference>
<dbReference type="Gene3D" id="1.20.1560.10">
    <property type="entry name" value="ABC transporter type 1, transmembrane domain"/>
    <property type="match status" value="2"/>
</dbReference>
<dbReference type="CDD" id="cd18578">
    <property type="entry name" value="ABC_6TM_Pgp_ABCB1_D2_like"/>
    <property type="match status" value="1"/>
</dbReference>
<dbReference type="Proteomes" id="UP000006039">
    <property type="component" value="Unassembled WGS sequence"/>
</dbReference>
<dbReference type="RefSeq" id="XP_009226826.1">
    <property type="nucleotide sequence ID" value="XM_009228562.1"/>
</dbReference>
<dbReference type="HOGENOM" id="CLU_000604_17_2_1"/>
<dbReference type="InterPro" id="IPR003439">
    <property type="entry name" value="ABC_transporter-like_ATP-bd"/>
</dbReference>
<evidence type="ECO:0000259" key="10">
    <source>
        <dbReference type="PROSITE" id="PS50929"/>
    </source>
</evidence>
<dbReference type="Pfam" id="PF00005">
    <property type="entry name" value="ABC_tran"/>
    <property type="match status" value="2"/>
</dbReference>
<feature type="region of interest" description="Disordered" evidence="7">
    <location>
        <begin position="751"/>
        <end position="783"/>
    </location>
</feature>
<feature type="transmembrane region" description="Helical" evidence="8">
    <location>
        <begin position="1091"/>
        <end position="1114"/>
    </location>
</feature>
<feature type="transmembrane region" description="Helical" evidence="8">
    <location>
        <begin position="907"/>
        <end position="932"/>
    </location>
</feature>
<feature type="region of interest" description="Disordered" evidence="7">
    <location>
        <begin position="1453"/>
        <end position="1475"/>
    </location>
</feature>
<gene>
    <name evidence="12" type="primary">20351145</name>
    <name evidence="11" type="ORF">GGTG_10687</name>
</gene>
<evidence type="ECO:0000256" key="4">
    <source>
        <dbReference type="ARBA" id="ARBA00022840"/>
    </source>
</evidence>
<feature type="region of interest" description="Disordered" evidence="7">
    <location>
        <begin position="684"/>
        <end position="703"/>
    </location>
</feature>
<reference evidence="12" key="4">
    <citation type="journal article" date="2015" name="G3 (Bethesda)">
        <title>Genome sequences of three phytopathogenic species of the Magnaporthaceae family of fungi.</title>
        <authorList>
            <person name="Okagaki L.H."/>
            <person name="Nunes C.C."/>
            <person name="Sailsbery J."/>
            <person name="Clay B."/>
            <person name="Brown D."/>
            <person name="John T."/>
            <person name="Oh Y."/>
            <person name="Young N."/>
            <person name="Fitzgerald M."/>
            <person name="Haas B.J."/>
            <person name="Zeng Q."/>
            <person name="Young S."/>
            <person name="Adiconis X."/>
            <person name="Fan L."/>
            <person name="Levin J.Z."/>
            <person name="Mitchell T.K."/>
            <person name="Okubara P.A."/>
            <person name="Farman M.L."/>
            <person name="Kohn L.M."/>
            <person name="Birren B."/>
            <person name="Ma L.-J."/>
            <person name="Dean R.A."/>
        </authorList>
    </citation>
    <scope>NUCLEOTIDE SEQUENCE</scope>
    <source>
        <strain evidence="12">R3-111a-1</strain>
    </source>
</reference>
<dbReference type="GO" id="GO:0090374">
    <property type="term" value="P:oligopeptide export from mitochondrion"/>
    <property type="evidence" value="ECO:0007669"/>
    <property type="project" value="TreeGrafter"/>
</dbReference>
<feature type="region of interest" description="Disordered" evidence="7">
    <location>
        <begin position="796"/>
        <end position="841"/>
    </location>
</feature>
<name>J3PB13_GAET3</name>
<feature type="compositionally biased region" description="Basic and acidic residues" evidence="7">
    <location>
        <begin position="24"/>
        <end position="41"/>
    </location>
</feature>
<evidence type="ECO:0000256" key="6">
    <source>
        <dbReference type="ARBA" id="ARBA00023136"/>
    </source>
</evidence>
<keyword evidence="4 11" id="KW-0067">ATP-binding</keyword>
<dbReference type="GO" id="GO:0015421">
    <property type="term" value="F:ABC-type oligopeptide transporter activity"/>
    <property type="evidence" value="ECO:0007669"/>
    <property type="project" value="TreeGrafter"/>
</dbReference>
<evidence type="ECO:0000256" key="2">
    <source>
        <dbReference type="ARBA" id="ARBA00022692"/>
    </source>
</evidence>
<feature type="transmembrane region" description="Helical" evidence="8">
    <location>
        <begin position="1009"/>
        <end position="1027"/>
    </location>
</feature>
<dbReference type="PROSITE" id="PS50893">
    <property type="entry name" value="ABC_TRANSPORTER_2"/>
    <property type="match status" value="2"/>
</dbReference>
<dbReference type="OrthoDB" id="6500128at2759"/>
<sequence>MGGPKIEDDGATSSTIFSESNFETEERLSIQKPSRLGDKRASHISMASTDTNPQDSAEPELVNMDQIEETATSDHADTPPPAAPDIAKSSKAKWKDLFAFLQPWHYIVLASALLATAIQVGTEIATVILLGKVFEELARFAADGKQPPKAFDNVMYWVHILAAVAAAHLLSSFWLLKSWIKYGEQQALGARLRLFKSILLRDMAWFDSYGDGMPAMLTANERNIRELQIANSQVMGFLAHDSMLSFAGVVVAFIHGPLMTTVIIASIPLIALPMRFLGQRLEKEVVAQKAEQVGANRVAAASLTGIDLVKVYNAKEHELYSYKQSVRASGTHARNQTRWNALQTAFLKFYMIIIFVVGFFFGVFQVTQGAMKVGNVLVTFYAALTTFQGIEGLGPHILTLIKGKAAGKVLEDNASQREHRMDGDQKPGAVLGRFELKNVSFAYPSNPSIPVLKSVSMEIKPGMTNFIIGRSGSGKSTITNLFMRFYDPLAGDLFLDGVPLQTLSASWLRRNLTLVQQQSTLFSDTLRANITLGHIFPESVGPEEVKAACDMALLQSTILNLPDGLDTMVGLGGHNLSGGQKQRVALARARLRSAPVLILDEITSGLDPKSRQMIIEAIRVWRAGKTTIIITHDVEQVGDDDQVFVMEDGAVKESGICKYLLCMEESCFSHMRALGPLPPGFVSGQKEIAGESGSSSDSDSDEASRVPLFYMSGTEGSMSTKSRLNRITLVPPSGSSGVRQFFERRPITAGLLPKGDVLPKGPLHGQDSSRKPSQQSQRRKSSLEILQDQGLSARAARLGTSGQAESSSPRRRISLVPHDTIAKEPLPSPPAAETGQEADKKKKSRSIIQVLKTVWPTLDRKHRLYASASLLGCVVAAACNPLFAYAFANLLQAFWAPGDKLRVGMQWALVMAGVGVVDFAALFVAFSLAGVVAQQWVDSLKVDGFFRILCQPRAWHDKSTNSPSRICDILDRGAEEMRSIVAQFVPIAIMVVLMVLTGLIWALAILFKLAMVVVGMLLFAAMTVYYSSRTSDIWETRCNSAAESTGSLFAEVVSNIRIVRAFSLERHFAEKFSRSSRDVYRFGKQRGWLTGVWYGLHCSISDWIIVIIFSYGMFLVTNQGEASVSSVMQVVNLLLFTTGNAIAMLGSIPQIAAAQAKANQILNFAGLPLESTFEQQGEKRILTPFPIIFRDLRFAYPSRPSVRVLRNVNLTIPSNGCTAIVGASGCGKSTILSLILRLYEPPNSQSSAGELALSTVDTPQDPISQLSMGAGTRRASVTFNSEPLLTFAGIDARQVSTGALRAKMAYVPQNPFLYPQTIAANITYGLPEDATLRSQTNIEEAARAAGIHDFIVSLPQGYSTVVGDGGVSVSGGQAQRLCIARALVRRPHLLVLDEPTSALDAEGRNLVLETISNLVGGHGAKPRSASAMAEFPITNTRPRSSGVGFYFDEATHQRHQKNPSYGDSQPTSPDCGGSRNMAVVIVTHSREVMRTADRIVVMDGGCVAEEGTYDGLLTSRGKLAELLGGITRPPPGPRKLSVQIPRVYLEGYGPASHLDSSEAPEVRTNVNTNPLMAQARARNQFFGEGVNWRQQSSS</sequence>
<feature type="compositionally biased region" description="Polar residues" evidence="7">
    <location>
        <begin position="11"/>
        <end position="21"/>
    </location>
</feature>
<keyword evidence="13" id="KW-1185">Reference proteome</keyword>
<dbReference type="PANTHER" id="PTHR43394:SF15">
    <property type="entry name" value="ALPHA-FACTOR-TRANSPORTING ATPASE"/>
    <property type="match status" value="1"/>
</dbReference>